<keyword evidence="3" id="KW-0540">Nuclease</keyword>
<dbReference type="InterPro" id="IPR002716">
    <property type="entry name" value="PIN_dom"/>
</dbReference>
<organism evidence="9 10">
    <name type="scientific">Paracoccus chinensis</name>
    <dbReference type="NCBI Taxonomy" id="525640"/>
    <lineage>
        <taxon>Bacteria</taxon>
        <taxon>Pseudomonadati</taxon>
        <taxon>Pseudomonadota</taxon>
        <taxon>Alphaproteobacteria</taxon>
        <taxon>Rhodobacterales</taxon>
        <taxon>Paracoccaceae</taxon>
        <taxon>Paracoccus</taxon>
    </lineage>
</organism>
<reference evidence="10" key="1">
    <citation type="submission" date="2016-10" db="EMBL/GenBank/DDBJ databases">
        <authorList>
            <person name="Varghese N."/>
            <person name="Submissions S."/>
        </authorList>
    </citation>
    <scope>NUCLEOTIDE SEQUENCE [LARGE SCALE GENOMIC DNA]</scope>
    <source>
        <strain evidence="10">CGMCC 1.7655</strain>
    </source>
</reference>
<evidence type="ECO:0000256" key="3">
    <source>
        <dbReference type="ARBA" id="ARBA00022722"/>
    </source>
</evidence>
<keyword evidence="5" id="KW-0378">Hydrolase</keyword>
<keyword evidence="2" id="KW-1277">Toxin-antitoxin system</keyword>
<evidence type="ECO:0000256" key="1">
    <source>
        <dbReference type="ARBA" id="ARBA00001946"/>
    </source>
</evidence>
<name>A0A1G9L0Z2_9RHOB</name>
<keyword evidence="10" id="KW-1185">Reference proteome</keyword>
<dbReference type="SUPFAM" id="SSF88723">
    <property type="entry name" value="PIN domain-like"/>
    <property type="match status" value="1"/>
</dbReference>
<evidence type="ECO:0000259" key="8">
    <source>
        <dbReference type="Pfam" id="PF01850"/>
    </source>
</evidence>
<dbReference type="GO" id="GO:0004518">
    <property type="term" value="F:nuclease activity"/>
    <property type="evidence" value="ECO:0007669"/>
    <property type="project" value="UniProtKB-KW"/>
</dbReference>
<evidence type="ECO:0000256" key="2">
    <source>
        <dbReference type="ARBA" id="ARBA00022649"/>
    </source>
</evidence>
<evidence type="ECO:0000313" key="10">
    <source>
        <dbReference type="Proteomes" id="UP000199555"/>
    </source>
</evidence>
<dbReference type="STRING" id="525640.SAMN04487971_1136"/>
<evidence type="ECO:0000256" key="4">
    <source>
        <dbReference type="ARBA" id="ARBA00022723"/>
    </source>
</evidence>
<evidence type="ECO:0000256" key="7">
    <source>
        <dbReference type="ARBA" id="ARBA00038093"/>
    </source>
</evidence>
<feature type="domain" description="PIN" evidence="8">
    <location>
        <begin position="4"/>
        <end position="120"/>
    </location>
</feature>
<dbReference type="GO" id="GO:0046872">
    <property type="term" value="F:metal ion binding"/>
    <property type="evidence" value="ECO:0007669"/>
    <property type="project" value="UniProtKB-KW"/>
</dbReference>
<keyword evidence="4" id="KW-0479">Metal-binding</keyword>
<evidence type="ECO:0000313" key="9">
    <source>
        <dbReference type="EMBL" id="SDL55641.1"/>
    </source>
</evidence>
<comment type="similarity">
    <text evidence="7">Belongs to the PINc/VapC protein family.</text>
</comment>
<evidence type="ECO:0000256" key="5">
    <source>
        <dbReference type="ARBA" id="ARBA00022801"/>
    </source>
</evidence>
<keyword evidence="6" id="KW-0460">Magnesium</keyword>
<dbReference type="InterPro" id="IPR050556">
    <property type="entry name" value="Type_II_TA_system_RNase"/>
</dbReference>
<accession>A0A1G9L0Z2</accession>
<dbReference type="Pfam" id="PF01850">
    <property type="entry name" value="PIN"/>
    <property type="match status" value="1"/>
</dbReference>
<proteinExistence type="inferred from homology"/>
<dbReference type="Proteomes" id="UP000199555">
    <property type="component" value="Unassembled WGS sequence"/>
</dbReference>
<gene>
    <name evidence="9" type="ORF">SAMN04487971_1136</name>
</gene>
<protein>
    <recommendedName>
        <fullName evidence="8">PIN domain-containing protein</fullName>
    </recommendedName>
</protein>
<dbReference type="RefSeq" id="WP_090756763.1">
    <property type="nucleotide sequence ID" value="NZ_FNGE01000013.1"/>
</dbReference>
<dbReference type="AlphaFoldDB" id="A0A1G9L0Z2"/>
<dbReference type="InterPro" id="IPR029060">
    <property type="entry name" value="PIN-like_dom_sf"/>
</dbReference>
<evidence type="ECO:0000256" key="6">
    <source>
        <dbReference type="ARBA" id="ARBA00022842"/>
    </source>
</evidence>
<dbReference type="EMBL" id="FNGE01000013">
    <property type="protein sequence ID" value="SDL55641.1"/>
    <property type="molecule type" value="Genomic_DNA"/>
</dbReference>
<sequence length="137" mass="15163">MTPVLVDSNILIDIATDDPQWAAWSAEALAREGQGARLVINPLIYAEVSVAHARIETLDALLPEEVFAREPLPWAAGFLAGKVFVTYRRRGGARRSPLPDFYIGAHAAVRGYRLLTRDRARYATYFPRLDLITPAGS</sequence>
<dbReference type="PANTHER" id="PTHR33653">
    <property type="entry name" value="RIBONUCLEASE VAPC2"/>
    <property type="match status" value="1"/>
</dbReference>
<dbReference type="Gene3D" id="3.40.50.1010">
    <property type="entry name" value="5'-nuclease"/>
    <property type="match status" value="1"/>
</dbReference>
<dbReference type="GO" id="GO:0016787">
    <property type="term" value="F:hydrolase activity"/>
    <property type="evidence" value="ECO:0007669"/>
    <property type="project" value="UniProtKB-KW"/>
</dbReference>
<comment type="cofactor">
    <cofactor evidence="1">
        <name>Mg(2+)</name>
        <dbReference type="ChEBI" id="CHEBI:18420"/>
    </cofactor>
</comment>
<dbReference type="PANTHER" id="PTHR33653:SF1">
    <property type="entry name" value="RIBONUCLEASE VAPC2"/>
    <property type="match status" value="1"/>
</dbReference>
<dbReference type="OrthoDB" id="9800524at2"/>